<evidence type="ECO:0000313" key="5">
    <source>
        <dbReference type="Proteomes" id="UP000426027"/>
    </source>
</evidence>
<accession>A0A6I6G817</accession>
<gene>
    <name evidence="4" type="ORF">GLV81_09960</name>
</gene>
<keyword evidence="5" id="KW-1185">Reference proteome</keyword>
<evidence type="ECO:0000313" key="4">
    <source>
        <dbReference type="EMBL" id="QGW28374.1"/>
    </source>
</evidence>
<dbReference type="GO" id="GO:0016787">
    <property type="term" value="F:hydrolase activity"/>
    <property type="evidence" value="ECO:0007669"/>
    <property type="project" value="UniProtKB-UniRule"/>
</dbReference>
<sequence length="166" mass="18804">MTRIGLLSDTHGWLDEQVLTHFAQCDEIWHAGDFGEPDIIPTLQQYKPVKGVYGNVDPAFIRYQFPERICFTVEQVTVCMQHIGGYPGRYAPGVKNWLQQSGAQLFISGHSHILKVQYDPSIDCLHINPGAAGRHGWHQVRTIVRFAINGQKIEQLEVIELGKRGR</sequence>
<comment type="cofactor">
    <cofactor evidence="2">
        <name>a divalent metal cation</name>
        <dbReference type="ChEBI" id="CHEBI:60240"/>
    </cofactor>
</comment>
<dbReference type="RefSeq" id="WP_157478730.1">
    <property type="nucleotide sequence ID" value="NZ_CP046566.1"/>
</dbReference>
<evidence type="ECO:0000259" key="3">
    <source>
        <dbReference type="Pfam" id="PF12850"/>
    </source>
</evidence>
<dbReference type="Proteomes" id="UP000426027">
    <property type="component" value="Chromosome"/>
</dbReference>
<dbReference type="EMBL" id="CP046566">
    <property type="protein sequence ID" value="QGW28374.1"/>
    <property type="molecule type" value="Genomic_DNA"/>
</dbReference>
<dbReference type="InterPro" id="IPR000979">
    <property type="entry name" value="Phosphodiesterase_MJ0936/Vps29"/>
</dbReference>
<name>A0A6I6G817_9BACT</name>
<dbReference type="SUPFAM" id="SSF56300">
    <property type="entry name" value="Metallo-dependent phosphatases"/>
    <property type="match status" value="1"/>
</dbReference>
<dbReference type="InterPro" id="IPR029052">
    <property type="entry name" value="Metallo-depent_PP-like"/>
</dbReference>
<organism evidence="4 5">
    <name type="scientific">Phnomibacter ginsenosidimutans</name>
    <dbReference type="NCBI Taxonomy" id="2676868"/>
    <lineage>
        <taxon>Bacteria</taxon>
        <taxon>Pseudomonadati</taxon>
        <taxon>Bacteroidota</taxon>
        <taxon>Chitinophagia</taxon>
        <taxon>Chitinophagales</taxon>
        <taxon>Chitinophagaceae</taxon>
        <taxon>Phnomibacter</taxon>
    </lineage>
</organism>
<feature type="domain" description="Calcineurin-like phosphoesterase" evidence="3">
    <location>
        <begin position="3"/>
        <end position="148"/>
    </location>
</feature>
<dbReference type="NCBIfam" id="TIGR00040">
    <property type="entry name" value="yfcE"/>
    <property type="match status" value="1"/>
</dbReference>
<reference evidence="4 5" key="1">
    <citation type="submission" date="2019-11" db="EMBL/GenBank/DDBJ databases">
        <authorList>
            <person name="Im W.T."/>
        </authorList>
    </citation>
    <scope>NUCLEOTIDE SEQUENCE [LARGE SCALE GENOMIC DNA]</scope>
    <source>
        <strain evidence="4 5">SB-02</strain>
    </source>
</reference>
<evidence type="ECO:0000256" key="1">
    <source>
        <dbReference type="ARBA" id="ARBA00008950"/>
    </source>
</evidence>
<dbReference type="Gene3D" id="3.60.21.10">
    <property type="match status" value="1"/>
</dbReference>
<dbReference type="AlphaFoldDB" id="A0A6I6G817"/>
<dbReference type="InterPro" id="IPR024654">
    <property type="entry name" value="Calcineurin-like_PHP_lpxH"/>
</dbReference>
<dbReference type="GO" id="GO:0046872">
    <property type="term" value="F:metal ion binding"/>
    <property type="evidence" value="ECO:0007669"/>
    <property type="project" value="UniProtKB-KW"/>
</dbReference>
<keyword evidence="2" id="KW-0479">Metal-binding</keyword>
<proteinExistence type="inferred from homology"/>
<comment type="similarity">
    <text evidence="1 2">Belongs to the metallophosphoesterase superfamily. YfcE family.</text>
</comment>
<dbReference type="Pfam" id="PF12850">
    <property type="entry name" value="Metallophos_2"/>
    <property type="match status" value="1"/>
</dbReference>
<dbReference type="KEGG" id="fls:GLV81_09960"/>
<protein>
    <recommendedName>
        <fullName evidence="2">Phosphoesterase</fullName>
        <ecNumber evidence="2">3.1.4.-</ecNumber>
    </recommendedName>
</protein>
<evidence type="ECO:0000256" key="2">
    <source>
        <dbReference type="RuleBase" id="RU362039"/>
    </source>
</evidence>
<dbReference type="EC" id="3.1.4.-" evidence="2"/>